<comment type="similarity">
    <text evidence="1 4">Belongs to the pyrroline-5-carboxylate reductase family.</text>
</comment>
<dbReference type="PANTHER" id="PTHR11645:SF0">
    <property type="entry name" value="PYRROLINE-5-CARBOXYLATE REDUCTASE 3"/>
    <property type="match status" value="1"/>
</dbReference>
<dbReference type="GO" id="GO:0005737">
    <property type="term" value="C:cytoplasm"/>
    <property type="evidence" value="ECO:0007669"/>
    <property type="project" value="UniProtKB-SubCell"/>
</dbReference>
<dbReference type="EMBL" id="CP046620">
    <property type="protein sequence ID" value="QHQ34333.1"/>
    <property type="molecule type" value="Genomic_DNA"/>
</dbReference>
<comment type="function">
    <text evidence="4">Catalyzes the reduction of 1-pyrroline-5-carboxylate (PCA) to L-proline.</text>
</comment>
<comment type="catalytic activity">
    <reaction evidence="4">
        <text>L-proline + NADP(+) = (S)-1-pyrroline-5-carboxylate + NADPH + 2 H(+)</text>
        <dbReference type="Rhea" id="RHEA:14109"/>
        <dbReference type="ChEBI" id="CHEBI:15378"/>
        <dbReference type="ChEBI" id="CHEBI:17388"/>
        <dbReference type="ChEBI" id="CHEBI:57783"/>
        <dbReference type="ChEBI" id="CHEBI:58349"/>
        <dbReference type="ChEBI" id="CHEBI:60039"/>
        <dbReference type="EC" id="1.5.1.2"/>
    </reaction>
</comment>
<dbReference type="KEGG" id="amaq:GO499_03595"/>
<dbReference type="GO" id="GO:0004735">
    <property type="term" value="F:pyrroline-5-carboxylate reductase activity"/>
    <property type="evidence" value="ECO:0007669"/>
    <property type="project" value="UniProtKB-UniRule"/>
</dbReference>
<proteinExistence type="inferred from homology"/>
<dbReference type="Pfam" id="PF14748">
    <property type="entry name" value="P5CR_dimer"/>
    <property type="match status" value="1"/>
</dbReference>
<dbReference type="PANTHER" id="PTHR11645">
    <property type="entry name" value="PYRROLINE-5-CARBOXYLATE REDUCTASE"/>
    <property type="match status" value="1"/>
</dbReference>
<organism evidence="9 10">
    <name type="scientific">Algicella marina</name>
    <dbReference type="NCBI Taxonomy" id="2683284"/>
    <lineage>
        <taxon>Bacteria</taxon>
        <taxon>Pseudomonadati</taxon>
        <taxon>Pseudomonadota</taxon>
        <taxon>Alphaproteobacteria</taxon>
        <taxon>Rhodobacterales</taxon>
        <taxon>Paracoccaceae</taxon>
        <taxon>Algicella</taxon>
    </lineage>
</organism>
<name>A0A6P1SY98_9RHOB</name>
<evidence type="ECO:0000313" key="9">
    <source>
        <dbReference type="EMBL" id="QHQ34333.1"/>
    </source>
</evidence>
<keyword evidence="3 4" id="KW-0560">Oxidoreductase</keyword>
<dbReference type="SUPFAM" id="SSF48179">
    <property type="entry name" value="6-phosphogluconate dehydrogenase C-terminal domain-like"/>
    <property type="match status" value="1"/>
</dbReference>
<feature type="domain" description="Pyrroline-5-carboxylate reductase catalytic N-terminal" evidence="7">
    <location>
        <begin position="33"/>
        <end position="106"/>
    </location>
</feature>
<dbReference type="EC" id="1.5.1.2" evidence="4 5"/>
<dbReference type="InterPro" id="IPR029036">
    <property type="entry name" value="P5CR_dimer"/>
</dbReference>
<feature type="binding site" evidence="6">
    <location>
        <begin position="93"/>
        <end position="96"/>
    </location>
    <ligand>
        <name>NADP(+)</name>
        <dbReference type="ChEBI" id="CHEBI:58349"/>
    </ligand>
</feature>
<evidence type="ECO:0000256" key="2">
    <source>
        <dbReference type="ARBA" id="ARBA00022857"/>
    </source>
</evidence>
<keyword evidence="4" id="KW-0963">Cytoplasm</keyword>
<evidence type="ECO:0000313" key="10">
    <source>
        <dbReference type="Proteomes" id="UP000464495"/>
    </source>
</evidence>
<keyword evidence="10" id="KW-1185">Reference proteome</keyword>
<comment type="catalytic activity">
    <reaction evidence="4">
        <text>L-proline + NAD(+) = (S)-1-pyrroline-5-carboxylate + NADH + 2 H(+)</text>
        <dbReference type="Rhea" id="RHEA:14105"/>
        <dbReference type="ChEBI" id="CHEBI:15378"/>
        <dbReference type="ChEBI" id="CHEBI:17388"/>
        <dbReference type="ChEBI" id="CHEBI:57540"/>
        <dbReference type="ChEBI" id="CHEBI:57945"/>
        <dbReference type="ChEBI" id="CHEBI:60039"/>
        <dbReference type="EC" id="1.5.1.2"/>
    </reaction>
</comment>
<reference evidence="9 10" key="1">
    <citation type="submission" date="2019-12" db="EMBL/GenBank/DDBJ databases">
        <title>Complete genome sequence of Algicella marina strain 9Alg 56(T) isolated from the red alga Tichocarpus crinitus.</title>
        <authorList>
            <person name="Kim S.-G."/>
            <person name="Nedashkovskaya O.I."/>
        </authorList>
    </citation>
    <scope>NUCLEOTIDE SEQUENCE [LARGE SCALE GENOMIC DNA]</scope>
    <source>
        <strain evidence="9 10">9Alg 56</strain>
    </source>
</reference>
<dbReference type="InterPro" id="IPR036291">
    <property type="entry name" value="NAD(P)-bd_dom_sf"/>
</dbReference>
<evidence type="ECO:0000256" key="6">
    <source>
        <dbReference type="PIRSR" id="PIRSR000193-1"/>
    </source>
</evidence>
<evidence type="ECO:0000256" key="4">
    <source>
        <dbReference type="HAMAP-Rule" id="MF_01925"/>
    </source>
</evidence>
<evidence type="ECO:0000256" key="1">
    <source>
        <dbReference type="ARBA" id="ARBA00005525"/>
    </source>
</evidence>
<keyword evidence="4" id="KW-0028">Amino-acid biosynthesis</keyword>
<accession>A0A6P1SY98</accession>
<dbReference type="InterPro" id="IPR028939">
    <property type="entry name" value="P5C_Rdtase_cat_N"/>
</dbReference>
<dbReference type="GO" id="GO:0055129">
    <property type="term" value="P:L-proline biosynthetic process"/>
    <property type="evidence" value="ECO:0007669"/>
    <property type="project" value="UniProtKB-UniRule"/>
</dbReference>
<protein>
    <recommendedName>
        <fullName evidence="4 5">Pyrroline-5-carboxylate reductase</fullName>
        <shortName evidence="4">P5C reductase</shortName>
        <shortName evidence="4">P5CR</shortName>
        <ecNumber evidence="4 5">1.5.1.2</ecNumber>
    </recommendedName>
    <alternativeName>
        <fullName evidence="4">PCA reductase</fullName>
    </alternativeName>
</protein>
<dbReference type="Gene3D" id="3.40.50.720">
    <property type="entry name" value="NAD(P)-binding Rossmann-like Domain"/>
    <property type="match status" value="1"/>
</dbReference>
<dbReference type="InterPro" id="IPR008927">
    <property type="entry name" value="6-PGluconate_DH-like_C_sf"/>
</dbReference>
<dbReference type="PIRSF" id="PIRSF000193">
    <property type="entry name" value="Pyrrol-5-carb_rd"/>
    <property type="match status" value="1"/>
</dbReference>
<dbReference type="SUPFAM" id="SSF51735">
    <property type="entry name" value="NAD(P)-binding Rossmann-fold domains"/>
    <property type="match status" value="1"/>
</dbReference>
<comment type="pathway">
    <text evidence="4">Amino-acid biosynthesis; L-proline biosynthesis; L-proline from L-glutamate 5-semialdehyde: step 1/1.</text>
</comment>
<dbReference type="Pfam" id="PF03807">
    <property type="entry name" value="F420_oxidored"/>
    <property type="match status" value="1"/>
</dbReference>
<dbReference type="FunFam" id="1.10.3730.10:FF:000001">
    <property type="entry name" value="Pyrroline-5-carboxylate reductase"/>
    <property type="match status" value="1"/>
</dbReference>
<dbReference type="HAMAP" id="MF_01925">
    <property type="entry name" value="P5C_reductase"/>
    <property type="match status" value="1"/>
</dbReference>
<gene>
    <name evidence="4" type="primary">proC</name>
    <name evidence="9" type="ORF">GO499_03595</name>
</gene>
<dbReference type="Proteomes" id="UP000464495">
    <property type="component" value="Chromosome"/>
</dbReference>
<evidence type="ECO:0000259" key="8">
    <source>
        <dbReference type="Pfam" id="PF14748"/>
    </source>
</evidence>
<dbReference type="UniPathway" id="UPA00098">
    <property type="reaction ID" value="UER00361"/>
</dbReference>
<dbReference type="AlphaFoldDB" id="A0A6P1SY98"/>
<dbReference type="NCBIfam" id="TIGR00112">
    <property type="entry name" value="proC"/>
    <property type="match status" value="1"/>
</dbReference>
<keyword evidence="4" id="KW-0641">Proline biosynthesis</keyword>
<feature type="domain" description="Pyrroline-5-carboxylate reductase dimerisation" evidence="8">
    <location>
        <begin position="181"/>
        <end position="286"/>
    </location>
</feature>
<evidence type="ECO:0000256" key="3">
    <source>
        <dbReference type="ARBA" id="ARBA00023002"/>
    </source>
</evidence>
<dbReference type="InterPro" id="IPR000304">
    <property type="entry name" value="Pyrroline-COOH_reductase"/>
</dbReference>
<evidence type="ECO:0000259" key="7">
    <source>
        <dbReference type="Pfam" id="PF03807"/>
    </source>
</evidence>
<evidence type="ECO:0000256" key="5">
    <source>
        <dbReference type="NCBIfam" id="TIGR00112"/>
    </source>
</evidence>
<comment type="subcellular location">
    <subcellularLocation>
        <location evidence="4">Cytoplasm</location>
    </subcellularLocation>
</comment>
<sequence length="287" mass="29695">MATSSPPVIWACPPWRLWGARKTGRAETMATVLLVGAGNMGFAMLKGWAKDGGLRLMVVDPTEALRDRAAAVGAEVYADVAEVPRETDMIVLAVKPQVMDKVAPPYAEFPGAVMSVAAGVGVARLRGLVGERPIVRVMPNTPAAIGQGMSVGYAEGADDTLRALVERLTGVVGETAWIEDEGLMDAVTAISGSGPAYVFHFIECLASAGEKLGLAPELALQLARQTVAGAGALAREAGEAPGVLREQVTSPGGTTAAALAVLRETGALERLVNEAAEAARDRGRELG</sequence>
<dbReference type="Gene3D" id="1.10.3730.10">
    <property type="entry name" value="ProC C-terminal domain-like"/>
    <property type="match status" value="1"/>
</dbReference>
<keyword evidence="2 4" id="KW-0521">NADP</keyword>